<keyword evidence="1" id="KW-0547">Nucleotide-binding</keyword>
<keyword evidence="4" id="KW-1185">Reference proteome</keyword>
<dbReference type="InterPro" id="IPR001806">
    <property type="entry name" value="Small_GTPase"/>
</dbReference>
<comment type="caution">
    <text evidence="3">The sequence shown here is derived from an EMBL/GenBank/DDBJ whole genome shotgun (WGS) entry which is preliminary data.</text>
</comment>
<dbReference type="GO" id="GO:0007264">
    <property type="term" value="P:small GTPase-mediated signal transduction"/>
    <property type="evidence" value="ECO:0007669"/>
    <property type="project" value="InterPro"/>
</dbReference>
<dbReference type="PANTHER" id="PTHR24072">
    <property type="entry name" value="RHO FAMILY GTPASE"/>
    <property type="match status" value="1"/>
</dbReference>
<organism evidence="3 4">
    <name type="scientific">Trichonephila clavata</name>
    <name type="common">Joro spider</name>
    <name type="synonym">Nephila clavata</name>
    <dbReference type="NCBI Taxonomy" id="2740835"/>
    <lineage>
        <taxon>Eukaryota</taxon>
        <taxon>Metazoa</taxon>
        <taxon>Ecdysozoa</taxon>
        <taxon>Arthropoda</taxon>
        <taxon>Chelicerata</taxon>
        <taxon>Arachnida</taxon>
        <taxon>Araneae</taxon>
        <taxon>Araneomorphae</taxon>
        <taxon>Entelegynae</taxon>
        <taxon>Araneoidea</taxon>
        <taxon>Nephilidae</taxon>
        <taxon>Trichonephila</taxon>
    </lineage>
</organism>
<dbReference type="Gene3D" id="3.40.50.300">
    <property type="entry name" value="P-loop containing nucleotide triphosphate hydrolases"/>
    <property type="match status" value="1"/>
</dbReference>
<proteinExistence type="predicted"/>
<dbReference type="SUPFAM" id="SSF52540">
    <property type="entry name" value="P-loop containing nucleoside triphosphate hydrolases"/>
    <property type="match status" value="1"/>
</dbReference>
<dbReference type="PROSITE" id="PS51420">
    <property type="entry name" value="RHO"/>
    <property type="match status" value="1"/>
</dbReference>
<dbReference type="GO" id="GO:0022412">
    <property type="term" value="P:cellular process involved in reproduction in multicellular organism"/>
    <property type="evidence" value="ECO:0007669"/>
    <property type="project" value="UniProtKB-ARBA"/>
</dbReference>
<dbReference type="GO" id="GO:0035099">
    <property type="term" value="P:hemocyte migration"/>
    <property type="evidence" value="ECO:0007669"/>
    <property type="project" value="UniProtKB-ARBA"/>
</dbReference>
<dbReference type="EMBL" id="BMAO01035806">
    <property type="protein sequence ID" value="GFR06120.1"/>
    <property type="molecule type" value="Genomic_DNA"/>
</dbReference>
<dbReference type="OrthoDB" id="25896at2759"/>
<protein>
    <submittedName>
        <fullName evidence="3">GTP-binding protein rho4</fullName>
    </submittedName>
</protein>
<dbReference type="PRINTS" id="PR00449">
    <property type="entry name" value="RASTRNSFRMNG"/>
</dbReference>
<dbReference type="SMART" id="SM00175">
    <property type="entry name" value="RAB"/>
    <property type="match status" value="1"/>
</dbReference>
<accession>A0A8X6IJU6</accession>
<evidence type="ECO:0000256" key="1">
    <source>
        <dbReference type="ARBA" id="ARBA00022741"/>
    </source>
</evidence>
<sequence>MFPGRKRMTSGAMGDISEAKVMKLGPQEGKESGPKVFRSKAKILKSGAPVDSYVHIVVVGSSKCGKTCLIKSFKGEPWPPTSNYRSTPCLADVRFLGGSKKSMIWDMDARPDFLEARREAYEETDIILLCFDIRGESTLSEQTEQWLQEIKTHRPHTPIMLVGLKQETRYDRSLQGQITEVEANQLKIDRGLEAYMEASAFHRSGVVEIFEAAVGITVGNGLCNKVMWRDRGFRLPLAFTGGFL</sequence>
<evidence type="ECO:0000313" key="4">
    <source>
        <dbReference type="Proteomes" id="UP000887116"/>
    </source>
</evidence>
<keyword evidence="2" id="KW-0342">GTP-binding</keyword>
<dbReference type="GO" id="GO:0035006">
    <property type="term" value="P:melanization defense response"/>
    <property type="evidence" value="ECO:0007669"/>
    <property type="project" value="UniProtKB-ARBA"/>
</dbReference>
<dbReference type="GO" id="GO:0001667">
    <property type="term" value="P:ameboidal-type cell migration"/>
    <property type="evidence" value="ECO:0007669"/>
    <property type="project" value="UniProtKB-ARBA"/>
</dbReference>
<evidence type="ECO:0000313" key="3">
    <source>
        <dbReference type="EMBL" id="GFR06120.1"/>
    </source>
</evidence>
<dbReference type="InterPro" id="IPR003578">
    <property type="entry name" value="Small_GTPase_Rho"/>
</dbReference>
<dbReference type="Proteomes" id="UP000887116">
    <property type="component" value="Unassembled WGS sequence"/>
</dbReference>
<reference evidence="3" key="1">
    <citation type="submission" date="2020-07" db="EMBL/GenBank/DDBJ databases">
        <title>Multicomponent nature underlies the extraordinary mechanical properties of spider dragline silk.</title>
        <authorList>
            <person name="Kono N."/>
            <person name="Nakamura H."/>
            <person name="Mori M."/>
            <person name="Yoshida Y."/>
            <person name="Ohtoshi R."/>
            <person name="Malay A.D."/>
            <person name="Moran D.A.P."/>
            <person name="Tomita M."/>
            <person name="Numata K."/>
            <person name="Arakawa K."/>
        </authorList>
    </citation>
    <scope>NUCLEOTIDE SEQUENCE</scope>
</reference>
<dbReference type="NCBIfam" id="TIGR00231">
    <property type="entry name" value="small_GTP"/>
    <property type="match status" value="1"/>
</dbReference>
<dbReference type="AlphaFoldDB" id="A0A8X6IJU6"/>
<dbReference type="GO" id="GO:0003006">
    <property type="term" value="P:developmental process involved in reproduction"/>
    <property type="evidence" value="ECO:0007669"/>
    <property type="project" value="UniProtKB-ARBA"/>
</dbReference>
<gene>
    <name evidence="3" type="primary">rho4</name>
    <name evidence="3" type="ORF">TNCT_310191</name>
</gene>
<dbReference type="InterPro" id="IPR005225">
    <property type="entry name" value="Small_GTP-bd"/>
</dbReference>
<name>A0A8X6IJU6_TRICU</name>
<dbReference type="GO" id="GO:0003924">
    <property type="term" value="F:GTPase activity"/>
    <property type="evidence" value="ECO:0007669"/>
    <property type="project" value="InterPro"/>
</dbReference>
<dbReference type="InterPro" id="IPR027417">
    <property type="entry name" value="P-loop_NTPase"/>
</dbReference>
<dbReference type="SMART" id="SM00174">
    <property type="entry name" value="RHO"/>
    <property type="match status" value="1"/>
</dbReference>
<dbReference type="Pfam" id="PF00071">
    <property type="entry name" value="Ras"/>
    <property type="match status" value="1"/>
</dbReference>
<dbReference type="GO" id="GO:0005525">
    <property type="term" value="F:GTP binding"/>
    <property type="evidence" value="ECO:0007669"/>
    <property type="project" value="UniProtKB-KW"/>
</dbReference>
<evidence type="ECO:0000256" key="2">
    <source>
        <dbReference type="ARBA" id="ARBA00023134"/>
    </source>
</evidence>
<dbReference type="PROSITE" id="PS51419">
    <property type="entry name" value="RAB"/>
    <property type="match status" value="1"/>
</dbReference>